<evidence type="ECO:0000313" key="4">
    <source>
        <dbReference type="Proteomes" id="UP000077521"/>
    </source>
</evidence>
<evidence type="ECO:0000256" key="1">
    <source>
        <dbReference type="SAM" id="MobiDB-lite"/>
    </source>
</evidence>
<reference evidence="3" key="1">
    <citation type="submission" date="2016-04" db="EMBL/GenBank/DDBJ databases">
        <authorList>
            <person name="Nguyen H.D."/>
            <person name="Samba Siva P."/>
            <person name="Cullis J."/>
            <person name="Levesque C.A."/>
            <person name="Hambleton S."/>
        </authorList>
    </citation>
    <scope>NUCLEOTIDE SEQUENCE</scope>
    <source>
        <strain evidence="3">DAOMC 236416</strain>
    </source>
</reference>
<dbReference type="InterPro" id="IPR036188">
    <property type="entry name" value="FAD/NAD-bd_sf"/>
</dbReference>
<dbReference type="NCBIfam" id="NF009472">
    <property type="entry name" value="PRK12834.1"/>
    <property type="match status" value="1"/>
</dbReference>
<dbReference type="Gene3D" id="3.50.50.60">
    <property type="entry name" value="FAD/NAD(P)-binding domain"/>
    <property type="match status" value="2"/>
</dbReference>
<evidence type="ECO:0000259" key="2">
    <source>
        <dbReference type="Pfam" id="PF00890"/>
    </source>
</evidence>
<organism evidence="3 4">
    <name type="scientific">Tilletia indica</name>
    <dbReference type="NCBI Taxonomy" id="43049"/>
    <lineage>
        <taxon>Eukaryota</taxon>
        <taxon>Fungi</taxon>
        <taxon>Dikarya</taxon>
        <taxon>Basidiomycota</taxon>
        <taxon>Ustilaginomycotina</taxon>
        <taxon>Exobasidiomycetes</taxon>
        <taxon>Tilletiales</taxon>
        <taxon>Tilletiaceae</taxon>
        <taxon>Tilletia</taxon>
    </lineage>
</organism>
<dbReference type="AlphaFoldDB" id="A0A177THT4"/>
<accession>A0A177THT4</accession>
<feature type="domain" description="FAD-dependent oxidoreductase 2 FAD-binding" evidence="2">
    <location>
        <begin position="25"/>
        <end position="568"/>
    </location>
</feature>
<dbReference type="PIRSF" id="PIRSF036654">
    <property type="entry name" value="UCP036654"/>
    <property type="match status" value="1"/>
</dbReference>
<dbReference type="PANTHER" id="PTHR43260:SF1">
    <property type="entry name" value="KSDD-LIKE STEROID DEHYDROGENASE RV0785"/>
    <property type="match status" value="1"/>
</dbReference>
<reference evidence="3" key="2">
    <citation type="journal article" date="2019" name="IMA Fungus">
        <title>Genome sequencing and comparison of five Tilletia species to identify candidate genes for the detection of regulated species infecting wheat.</title>
        <authorList>
            <person name="Nguyen H.D.T."/>
            <person name="Sultana T."/>
            <person name="Kesanakurti P."/>
            <person name="Hambleton S."/>
        </authorList>
    </citation>
    <scope>NUCLEOTIDE SEQUENCE</scope>
    <source>
        <strain evidence="3">DAOMC 236416</strain>
    </source>
</reference>
<keyword evidence="4" id="KW-1185">Reference proteome</keyword>
<dbReference type="InterPro" id="IPR003953">
    <property type="entry name" value="FAD-dep_OxRdtase_2_FAD-bd"/>
</dbReference>
<feature type="region of interest" description="Disordered" evidence="1">
    <location>
        <begin position="1"/>
        <end position="20"/>
    </location>
</feature>
<protein>
    <recommendedName>
        <fullName evidence="2">FAD-dependent oxidoreductase 2 FAD-binding domain-containing protein</fullName>
    </recommendedName>
</protein>
<comment type="caution">
    <text evidence="3">The sequence shown here is derived from an EMBL/GenBank/DDBJ whole genome shotgun (WGS) entry which is preliminary data.</text>
</comment>
<feature type="compositionally biased region" description="Polar residues" evidence="1">
    <location>
        <begin position="1"/>
        <end position="18"/>
    </location>
</feature>
<dbReference type="Proteomes" id="UP000077521">
    <property type="component" value="Unassembled WGS sequence"/>
</dbReference>
<dbReference type="Pfam" id="PF00890">
    <property type="entry name" value="FAD_binding_2"/>
    <property type="match status" value="1"/>
</dbReference>
<evidence type="ECO:0000313" key="3">
    <source>
        <dbReference type="EMBL" id="KAE8255484.1"/>
    </source>
</evidence>
<name>A0A177THT4_9BASI</name>
<dbReference type="SUPFAM" id="SSF51905">
    <property type="entry name" value="FAD/NAD(P)-binding domain"/>
    <property type="match status" value="1"/>
</dbReference>
<dbReference type="PANTHER" id="PTHR43260">
    <property type="entry name" value="3-KETOSTEROID-DELTA-1-DEHYDROGENASE"/>
    <property type="match status" value="1"/>
</dbReference>
<sequence>MASTDSKPTTTTNGNGTAHDNPDTVLIIGGGLAGLVAAYELTLVNKHVTIIDQEPECNLGGQAWWSLGGIFLIDSPEQRRMGIKDSMELARRDWFNSAQFDDLEDQDYWGSRWAEAYLKFAGSEGMRTYLKKVGVGFVPQVGWAERGSGEAGGHGNSIPRFHITYGTGEEIVRVFRDPVLKAAREKNLVTFKYRHQVDALLQDASGRVVGVQGTILEPSDVERGQKSSRKAVGDFTLQGRAVLISTGGIGGNLELVKQMWPVEKLGGKVPEHFVLGVPAHVDGRGLKIAEQAGARLVNKDRFWHYTEGLKNWDSIWPNHGIRVIPGPSSLWLDATGKRLPPPLFPGCDTLATLKYICSTGYDYTWFILDKSIILKEFALSGSEQNPDITKKSLWLLFQRLMYGPEPVKKFMEHGDDFVVAETLGELVEGMNNKAKDRNGPQVAYEAILKVIQDRDSQLTNKYSKDAQMMLINNARTYWGDRLTRVVKPHALLDPAYGPLIAIRMNLLTRKTLGGIQTDLQSRVIRSSSSSPEGVKLDQVVEGLYAAGEVAGFGGGGVMGHNALEGTFLTGCIFSGRAAGLALAEGADAFDAAKVSSSSDGSG</sequence>
<gene>
    <name evidence="3" type="ORF">A4X13_0g3023</name>
</gene>
<dbReference type="EMBL" id="LWDF02000158">
    <property type="protein sequence ID" value="KAE8255484.1"/>
    <property type="molecule type" value="Genomic_DNA"/>
</dbReference>
<dbReference type="GO" id="GO:0016627">
    <property type="term" value="F:oxidoreductase activity, acting on the CH-CH group of donors"/>
    <property type="evidence" value="ECO:0007669"/>
    <property type="project" value="InterPro"/>
</dbReference>
<proteinExistence type="predicted"/>
<dbReference type="InterPro" id="IPR014614">
    <property type="entry name" value="KsdD_DH"/>
</dbReference>